<feature type="domain" description="Cullin neddylation" evidence="2">
    <location>
        <begin position="92"/>
        <end position="171"/>
    </location>
</feature>
<proteinExistence type="predicted"/>
<sequence>MFILLHFNQQEEVEVESLLRGTQLSSSILLHALTPLINEGAPLSCSQPEDPIKGVLRLNQNILSQSQDGTPACLRLLPKQTYLNVDEDAAGTLEKKRNYIYCLIVHIMKREKEMHIDNLVFKVLDSCQKRDAVRHLGGNIGGFSCSTADVLSCIMHVISKGCVRRPVHASEGPGPVLLQPHRYKEKLECKRAPR</sequence>
<evidence type="ECO:0000259" key="2">
    <source>
        <dbReference type="SMART" id="SM00884"/>
    </source>
</evidence>
<dbReference type="InterPro" id="IPR045093">
    <property type="entry name" value="Cullin"/>
</dbReference>
<dbReference type="InterPro" id="IPR036388">
    <property type="entry name" value="WH-like_DNA-bd_sf"/>
</dbReference>
<reference evidence="3" key="1">
    <citation type="submission" date="2025-08" db="UniProtKB">
        <authorList>
            <consortium name="Ensembl"/>
        </authorList>
    </citation>
    <scope>IDENTIFICATION</scope>
</reference>
<evidence type="ECO:0000313" key="4">
    <source>
        <dbReference type="Proteomes" id="UP000265120"/>
    </source>
</evidence>
<protein>
    <submittedName>
        <fullName evidence="3">Cullin-9-like</fullName>
    </submittedName>
</protein>
<dbReference type="SUPFAM" id="SSF75632">
    <property type="entry name" value="Cullin homology domain"/>
    <property type="match status" value="1"/>
</dbReference>
<dbReference type="Proteomes" id="UP000265120">
    <property type="component" value="Unassembled WGS sequence"/>
</dbReference>
<dbReference type="PANTHER" id="PTHR22771:SF4">
    <property type="entry name" value="CULLIN 7-RELATED"/>
    <property type="match status" value="1"/>
</dbReference>
<dbReference type="InParanoid" id="A0A3P8V5L7"/>
<dbReference type="InterPro" id="IPR036317">
    <property type="entry name" value="Cullin_homology_sf"/>
</dbReference>
<dbReference type="InterPro" id="IPR019559">
    <property type="entry name" value="Cullin_neddylation_domain"/>
</dbReference>
<accession>A0A3P8V5L7</accession>
<dbReference type="Gene3D" id="3.30.230.130">
    <property type="entry name" value="Cullin, Chain C, Domain 2"/>
    <property type="match status" value="1"/>
</dbReference>
<dbReference type="GeneTree" id="ENSGT00940000153954"/>
<organism evidence="3 4">
    <name type="scientific">Cynoglossus semilaevis</name>
    <name type="common">Tongue sole</name>
    <dbReference type="NCBI Taxonomy" id="244447"/>
    <lineage>
        <taxon>Eukaryota</taxon>
        <taxon>Metazoa</taxon>
        <taxon>Chordata</taxon>
        <taxon>Craniata</taxon>
        <taxon>Vertebrata</taxon>
        <taxon>Euteleostomi</taxon>
        <taxon>Actinopterygii</taxon>
        <taxon>Neopterygii</taxon>
        <taxon>Teleostei</taxon>
        <taxon>Neoteleostei</taxon>
        <taxon>Acanthomorphata</taxon>
        <taxon>Carangaria</taxon>
        <taxon>Pleuronectiformes</taxon>
        <taxon>Pleuronectoidei</taxon>
        <taxon>Cynoglossidae</taxon>
        <taxon>Cynoglossinae</taxon>
        <taxon>Cynoglossus</taxon>
    </lineage>
</organism>
<dbReference type="STRING" id="244447.ENSCSEP00000010693"/>
<dbReference type="AlphaFoldDB" id="A0A3P8V5L7"/>
<dbReference type="SMART" id="SM00884">
    <property type="entry name" value="Cullin_Nedd8"/>
    <property type="match status" value="1"/>
</dbReference>
<dbReference type="Gene3D" id="1.10.10.10">
    <property type="entry name" value="Winged helix-like DNA-binding domain superfamily/Winged helix DNA-binding domain"/>
    <property type="match status" value="1"/>
</dbReference>
<reference evidence="3" key="2">
    <citation type="submission" date="2025-09" db="UniProtKB">
        <authorList>
            <consortium name="Ensembl"/>
        </authorList>
    </citation>
    <scope>IDENTIFICATION</scope>
</reference>
<keyword evidence="1" id="KW-0832">Ubl conjugation</keyword>
<dbReference type="SUPFAM" id="SSF46785">
    <property type="entry name" value="Winged helix' DNA-binding domain"/>
    <property type="match status" value="1"/>
</dbReference>
<evidence type="ECO:0000256" key="1">
    <source>
        <dbReference type="ARBA" id="ARBA00022843"/>
    </source>
</evidence>
<dbReference type="OMA" id="STADIRC"/>
<evidence type="ECO:0000313" key="3">
    <source>
        <dbReference type="Ensembl" id="ENSCSEP00000010693.1"/>
    </source>
</evidence>
<dbReference type="Ensembl" id="ENSCSET00000010822.1">
    <property type="protein sequence ID" value="ENSCSEP00000010693.1"/>
    <property type="gene ID" value="ENSCSEG00000006860.1"/>
</dbReference>
<name>A0A3P8V5L7_CYNSE</name>
<dbReference type="PANTHER" id="PTHR22771">
    <property type="entry name" value="CULLIN AND GALACTOSE-BINDING DOMAIN-CONTAINING"/>
    <property type="match status" value="1"/>
</dbReference>
<dbReference type="InterPro" id="IPR036390">
    <property type="entry name" value="WH_DNA-bd_sf"/>
</dbReference>
<keyword evidence="4" id="KW-1185">Reference proteome</keyword>